<name>A0AA48KNH7_9RHOB</name>
<comment type="similarity">
    <text evidence="1">Belongs to the acyl coenzyme A hydrolase family.</text>
</comment>
<evidence type="ECO:0000313" key="6">
    <source>
        <dbReference type="Proteomes" id="UP001337723"/>
    </source>
</evidence>
<dbReference type="PANTHER" id="PTHR11049">
    <property type="entry name" value="ACYL COENZYME A THIOESTER HYDROLASE"/>
    <property type="match status" value="1"/>
</dbReference>
<dbReference type="GO" id="GO:0006637">
    <property type="term" value="P:acyl-CoA metabolic process"/>
    <property type="evidence" value="ECO:0007669"/>
    <property type="project" value="TreeGrafter"/>
</dbReference>
<dbReference type="GO" id="GO:0052816">
    <property type="term" value="F:long-chain fatty acyl-CoA hydrolase activity"/>
    <property type="evidence" value="ECO:0007669"/>
    <property type="project" value="TreeGrafter"/>
</dbReference>
<dbReference type="InterPro" id="IPR006683">
    <property type="entry name" value="Thioestr_dom"/>
</dbReference>
<gene>
    <name evidence="5" type="ORF">MACH21_23530</name>
</gene>
<dbReference type="GO" id="GO:0009062">
    <property type="term" value="P:fatty acid catabolic process"/>
    <property type="evidence" value="ECO:0007669"/>
    <property type="project" value="TreeGrafter"/>
</dbReference>
<dbReference type="GO" id="GO:0005829">
    <property type="term" value="C:cytosol"/>
    <property type="evidence" value="ECO:0007669"/>
    <property type="project" value="TreeGrafter"/>
</dbReference>
<dbReference type="Pfam" id="PF03061">
    <property type="entry name" value="4HBT"/>
    <property type="match status" value="1"/>
</dbReference>
<dbReference type="EMBL" id="AP027266">
    <property type="protein sequence ID" value="BDW86176.1"/>
    <property type="molecule type" value="Genomic_DNA"/>
</dbReference>
<reference evidence="5 6" key="1">
    <citation type="submission" date="2023-01" db="EMBL/GenBank/DDBJ databases">
        <title>Complete genome sequence of Roseicyclus marinus strain Dej080120_10.</title>
        <authorList>
            <person name="Ueki S."/>
            <person name="Maruyama F."/>
        </authorList>
    </citation>
    <scope>NUCLEOTIDE SEQUENCE [LARGE SCALE GENOMIC DNA]</scope>
    <source>
        <strain evidence="5 6">Dej080120_10</strain>
    </source>
</reference>
<dbReference type="PROSITE" id="PS51770">
    <property type="entry name" value="HOTDOG_ACOT"/>
    <property type="match status" value="1"/>
</dbReference>
<dbReference type="PANTHER" id="PTHR11049:SF5">
    <property type="entry name" value="ACYL-COA THIOESTER HYDROLASE YCIA"/>
    <property type="match status" value="1"/>
</dbReference>
<evidence type="ECO:0000259" key="4">
    <source>
        <dbReference type="PROSITE" id="PS51770"/>
    </source>
</evidence>
<evidence type="ECO:0000256" key="2">
    <source>
        <dbReference type="ARBA" id="ARBA00022801"/>
    </source>
</evidence>
<dbReference type="InterPro" id="IPR029069">
    <property type="entry name" value="HotDog_dom_sf"/>
</dbReference>
<dbReference type="InterPro" id="IPR033120">
    <property type="entry name" value="HOTDOG_ACOT"/>
</dbReference>
<dbReference type="InterPro" id="IPR040170">
    <property type="entry name" value="Cytosol_ACT"/>
</dbReference>
<dbReference type="Gene3D" id="3.10.129.10">
    <property type="entry name" value="Hotdog Thioesterase"/>
    <property type="match status" value="1"/>
</dbReference>
<dbReference type="Proteomes" id="UP001337723">
    <property type="component" value="Chromosome"/>
</dbReference>
<protein>
    <submittedName>
        <fullName evidence="5">Acyl-CoA thioesterase</fullName>
    </submittedName>
</protein>
<organism evidence="5 6">
    <name type="scientific">Roseicyclus marinus</name>
    <dbReference type="NCBI Taxonomy" id="2161673"/>
    <lineage>
        <taxon>Bacteria</taxon>
        <taxon>Pseudomonadati</taxon>
        <taxon>Pseudomonadota</taxon>
        <taxon>Alphaproteobacteria</taxon>
        <taxon>Rhodobacterales</taxon>
        <taxon>Roseobacteraceae</taxon>
        <taxon>Roseicyclus</taxon>
    </lineage>
</organism>
<evidence type="ECO:0000256" key="1">
    <source>
        <dbReference type="ARBA" id="ARBA00010458"/>
    </source>
</evidence>
<evidence type="ECO:0000313" key="5">
    <source>
        <dbReference type="EMBL" id="BDW86176.1"/>
    </source>
</evidence>
<sequence>MSDPVAASTAERTPQGTLTLQTVPMPADTNSGGDVFGGWVVSQMDIAAGTTAMDRAQGRCATVAIEALRFHAPVLVGDLFSVYSQITRTGRTSITMHIEAWVRRQRTGERMLVTEGDFTFVAISASGVTRPLPPEA</sequence>
<dbReference type="SUPFAM" id="SSF54637">
    <property type="entry name" value="Thioesterase/thiol ester dehydrase-isomerase"/>
    <property type="match status" value="1"/>
</dbReference>
<dbReference type="KEGG" id="rmai:MACH21_23530"/>
<accession>A0AA48KNH7</accession>
<evidence type="ECO:0000256" key="3">
    <source>
        <dbReference type="PROSITE-ProRule" id="PRU01106"/>
    </source>
</evidence>
<feature type="domain" description="HotDog ACOT-type" evidence="4">
    <location>
        <begin position="14"/>
        <end position="126"/>
    </location>
</feature>
<keyword evidence="2 3" id="KW-0378">Hydrolase</keyword>
<dbReference type="AlphaFoldDB" id="A0AA48KNH7"/>
<proteinExistence type="inferred from homology"/>
<dbReference type="RefSeq" id="WP_338272090.1">
    <property type="nucleotide sequence ID" value="NZ_AP027266.1"/>
</dbReference>
<dbReference type="CDD" id="cd03442">
    <property type="entry name" value="BFIT_BACH"/>
    <property type="match status" value="1"/>
</dbReference>
<keyword evidence="6" id="KW-1185">Reference proteome</keyword>